<comment type="caution">
    <text evidence="1">The sequence shown here is derived from an EMBL/GenBank/DDBJ whole genome shotgun (WGS) entry which is preliminary data.</text>
</comment>
<proteinExistence type="predicted"/>
<protein>
    <submittedName>
        <fullName evidence="1">Uncharacterized protein</fullName>
    </submittedName>
</protein>
<sequence length="67" mass="7470">MAQALSALAQALEQAPQTPVCELEVMPDEEYALQLCRWNHTAEAYPADTCVHELFEQQARQTPQAIA</sequence>
<evidence type="ECO:0000313" key="1">
    <source>
        <dbReference type="EMBL" id="MBO2007283.1"/>
    </source>
</evidence>
<dbReference type="SUPFAM" id="SSF56801">
    <property type="entry name" value="Acetyl-CoA synthetase-like"/>
    <property type="match status" value="1"/>
</dbReference>
<name>A0A939NLP1_SERMA</name>
<gene>
    <name evidence="1" type="ORF">J4732_19725</name>
</gene>
<dbReference type="AlphaFoldDB" id="A0A939NLP1"/>
<organism evidence="1">
    <name type="scientific">Serratia marcescens</name>
    <dbReference type="NCBI Taxonomy" id="615"/>
    <lineage>
        <taxon>Bacteria</taxon>
        <taxon>Pseudomonadati</taxon>
        <taxon>Pseudomonadota</taxon>
        <taxon>Gammaproteobacteria</taxon>
        <taxon>Enterobacterales</taxon>
        <taxon>Yersiniaceae</taxon>
        <taxon>Serratia</taxon>
    </lineage>
</organism>
<dbReference type="EMBL" id="JAGETR010000166">
    <property type="protein sequence ID" value="MBO2007283.1"/>
    <property type="molecule type" value="Genomic_DNA"/>
</dbReference>
<accession>A0A939NLP1</accession>
<reference evidence="1" key="1">
    <citation type="submission" date="2021-03" db="EMBL/GenBank/DDBJ databases">
        <title>Molecular epidemiology and mechanisms of colistin and carbapenem resistance in Enterobacteriaceae from clinical isolates, the environment and porcine samples in Pretoria, South Africa.</title>
        <authorList>
            <person name="Bogoshi D."/>
            <person name="Mbelle N.M."/>
            <person name="Naidoo V."/>
            <person name="Osei Sekyere J."/>
        </authorList>
    </citation>
    <scope>NUCLEOTIDE SEQUENCE</scope>
    <source>
        <strain evidence="1">C080</strain>
    </source>
</reference>